<evidence type="ECO:0000256" key="1">
    <source>
        <dbReference type="ARBA" id="ARBA00004141"/>
    </source>
</evidence>
<dbReference type="InterPro" id="IPR000515">
    <property type="entry name" value="MetI-like"/>
</dbReference>
<dbReference type="InterPro" id="IPR051204">
    <property type="entry name" value="ABC_transp_perm/SBD"/>
</dbReference>
<feature type="transmembrane region" description="Helical" evidence="6">
    <location>
        <begin position="179"/>
        <end position="205"/>
    </location>
</feature>
<feature type="transmembrane region" description="Helical" evidence="6">
    <location>
        <begin position="49"/>
        <end position="71"/>
    </location>
</feature>
<dbReference type="PANTHER" id="PTHR30177:SF4">
    <property type="entry name" value="OSMOPROTECTANT IMPORT PERMEASE PROTEIN OSMW"/>
    <property type="match status" value="1"/>
</dbReference>
<dbReference type="PROSITE" id="PS50928">
    <property type="entry name" value="ABC_TM1"/>
    <property type="match status" value="1"/>
</dbReference>
<evidence type="ECO:0000256" key="2">
    <source>
        <dbReference type="ARBA" id="ARBA00022448"/>
    </source>
</evidence>
<dbReference type="GO" id="GO:0005886">
    <property type="term" value="C:plasma membrane"/>
    <property type="evidence" value="ECO:0007669"/>
    <property type="project" value="UniProtKB-SubCell"/>
</dbReference>
<keyword evidence="4 6" id="KW-1133">Transmembrane helix</keyword>
<accession>A0A7G6Y6V0</accession>
<dbReference type="RefSeq" id="WP_185277383.1">
    <property type="nucleotide sequence ID" value="NZ_CP043641.1"/>
</dbReference>
<keyword evidence="5 6" id="KW-0472">Membrane</keyword>
<dbReference type="AlphaFoldDB" id="A0A7G6Y6V0"/>
<dbReference type="Pfam" id="PF00528">
    <property type="entry name" value="BPD_transp_1"/>
    <property type="match status" value="1"/>
</dbReference>
<sequence>MSFLWSNFGQVWNLTVSHVWLSAIPIVVGFLLSLPIGWLANRYRISRPVLLTLGGILYAIPSLPLFFAMPALIGTKILDPANVVVALSVYAVALMVRTTADALASVPGDVVQSATAIGFSGWRRFWAVELPLAGPVLLAGLRVVSVSTVSLVSVGALLGVPNLGQLFTDGLNRYYPEEVAVGIILIMVVALVFDLVLVLLGRLLLPWSRLDKRTGRLKRSAAMKAVTGA</sequence>
<organism evidence="8 9">
    <name type="scientific">Leifsonia shinshuensis</name>
    <dbReference type="NCBI Taxonomy" id="150026"/>
    <lineage>
        <taxon>Bacteria</taxon>
        <taxon>Bacillati</taxon>
        <taxon>Actinomycetota</taxon>
        <taxon>Actinomycetes</taxon>
        <taxon>Micrococcales</taxon>
        <taxon>Microbacteriaceae</taxon>
        <taxon>Leifsonia</taxon>
    </lineage>
</organism>
<dbReference type="KEGG" id="lse:F1C12_03080"/>
<keyword evidence="2 6" id="KW-0813">Transport</keyword>
<reference evidence="9" key="1">
    <citation type="submission" date="2019-09" db="EMBL/GenBank/DDBJ databases">
        <title>Antimicrobial potential of Antarctic Bacteria.</title>
        <authorList>
            <person name="Benaud N."/>
            <person name="Edwards R.J."/>
            <person name="Ferrari B.C."/>
        </authorList>
    </citation>
    <scope>NUCLEOTIDE SEQUENCE [LARGE SCALE GENOMIC DNA]</scope>
    <source>
        <strain evidence="9">INR9</strain>
    </source>
</reference>
<evidence type="ECO:0000256" key="5">
    <source>
        <dbReference type="ARBA" id="ARBA00023136"/>
    </source>
</evidence>
<dbReference type="GO" id="GO:0055085">
    <property type="term" value="P:transmembrane transport"/>
    <property type="evidence" value="ECO:0007669"/>
    <property type="project" value="InterPro"/>
</dbReference>
<gene>
    <name evidence="8" type="ORF">F1C12_03080</name>
</gene>
<feature type="transmembrane region" description="Helical" evidence="6">
    <location>
        <begin position="20"/>
        <end position="40"/>
    </location>
</feature>
<dbReference type="InterPro" id="IPR035906">
    <property type="entry name" value="MetI-like_sf"/>
</dbReference>
<evidence type="ECO:0000259" key="7">
    <source>
        <dbReference type="PROSITE" id="PS50928"/>
    </source>
</evidence>
<dbReference type="EMBL" id="CP043641">
    <property type="protein sequence ID" value="QNE34215.1"/>
    <property type="molecule type" value="Genomic_DNA"/>
</dbReference>
<feature type="transmembrane region" description="Helical" evidence="6">
    <location>
        <begin position="77"/>
        <end position="96"/>
    </location>
</feature>
<dbReference type="Gene3D" id="1.10.3720.10">
    <property type="entry name" value="MetI-like"/>
    <property type="match status" value="1"/>
</dbReference>
<proteinExistence type="inferred from homology"/>
<evidence type="ECO:0000313" key="8">
    <source>
        <dbReference type="EMBL" id="QNE34215.1"/>
    </source>
</evidence>
<evidence type="ECO:0000256" key="4">
    <source>
        <dbReference type="ARBA" id="ARBA00022989"/>
    </source>
</evidence>
<evidence type="ECO:0000256" key="6">
    <source>
        <dbReference type="RuleBase" id="RU363032"/>
    </source>
</evidence>
<dbReference type="SUPFAM" id="SSF161098">
    <property type="entry name" value="MetI-like"/>
    <property type="match status" value="1"/>
</dbReference>
<dbReference type="GO" id="GO:0031460">
    <property type="term" value="P:glycine betaine transport"/>
    <property type="evidence" value="ECO:0007669"/>
    <property type="project" value="TreeGrafter"/>
</dbReference>
<dbReference type="Proteomes" id="UP000515511">
    <property type="component" value="Chromosome"/>
</dbReference>
<comment type="subcellular location">
    <subcellularLocation>
        <location evidence="6">Cell membrane</location>
        <topology evidence="6">Multi-pass membrane protein</topology>
    </subcellularLocation>
    <subcellularLocation>
        <location evidence="1">Membrane</location>
        <topology evidence="1">Multi-pass membrane protein</topology>
    </subcellularLocation>
</comment>
<feature type="domain" description="ABC transmembrane type-1" evidence="7">
    <location>
        <begin position="15"/>
        <end position="197"/>
    </location>
</feature>
<evidence type="ECO:0000256" key="3">
    <source>
        <dbReference type="ARBA" id="ARBA00022692"/>
    </source>
</evidence>
<name>A0A7G6Y6V0_9MICO</name>
<feature type="transmembrane region" description="Helical" evidence="6">
    <location>
        <begin position="132"/>
        <end position="159"/>
    </location>
</feature>
<dbReference type="CDD" id="cd06261">
    <property type="entry name" value="TM_PBP2"/>
    <property type="match status" value="1"/>
</dbReference>
<keyword evidence="3 6" id="KW-0812">Transmembrane</keyword>
<comment type="similarity">
    <text evidence="6">Belongs to the binding-protein-dependent transport system permease family.</text>
</comment>
<protein>
    <submittedName>
        <fullName evidence="8">ABC transporter permease subunit</fullName>
    </submittedName>
</protein>
<dbReference type="PANTHER" id="PTHR30177">
    <property type="entry name" value="GLYCINE BETAINE/L-PROLINE TRANSPORT SYSTEM PERMEASE PROTEIN PROW"/>
    <property type="match status" value="1"/>
</dbReference>
<evidence type="ECO:0000313" key="9">
    <source>
        <dbReference type="Proteomes" id="UP000515511"/>
    </source>
</evidence>